<protein>
    <submittedName>
        <fullName evidence="5">Glycosyltransferase family 2 protein</fullName>
        <ecNumber evidence="5">2.4.-.-</ecNumber>
    </submittedName>
</protein>
<dbReference type="EC" id="2.4.-.-" evidence="5"/>
<dbReference type="PANTHER" id="PTHR43179">
    <property type="entry name" value="RHAMNOSYLTRANSFERASE WBBL"/>
    <property type="match status" value="1"/>
</dbReference>
<name>A0ABZ0PDH3_9PROT</name>
<dbReference type="SUPFAM" id="SSF53448">
    <property type="entry name" value="Nucleotide-diphospho-sugar transferases"/>
    <property type="match status" value="1"/>
</dbReference>
<keyword evidence="3 5" id="KW-0808">Transferase</keyword>
<dbReference type="EMBL" id="CP137852">
    <property type="protein sequence ID" value="WPB83472.1"/>
    <property type="molecule type" value="Genomic_DNA"/>
</dbReference>
<gene>
    <name evidence="5" type="ORF">R9Z33_15325</name>
</gene>
<dbReference type="GO" id="GO:0016757">
    <property type="term" value="F:glycosyltransferase activity"/>
    <property type="evidence" value="ECO:0007669"/>
    <property type="project" value="UniProtKB-KW"/>
</dbReference>
<evidence type="ECO:0000256" key="3">
    <source>
        <dbReference type="ARBA" id="ARBA00022679"/>
    </source>
</evidence>
<evidence type="ECO:0000313" key="5">
    <source>
        <dbReference type="EMBL" id="WPB83472.1"/>
    </source>
</evidence>
<organism evidence="5 6">
    <name type="scientific">Sediminicoccus rosea</name>
    <dbReference type="NCBI Taxonomy" id="1225128"/>
    <lineage>
        <taxon>Bacteria</taxon>
        <taxon>Pseudomonadati</taxon>
        <taxon>Pseudomonadota</taxon>
        <taxon>Alphaproteobacteria</taxon>
        <taxon>Acetobacterales</taxon>
        <taxon>Roseomonadaceae</taxon>
        <taxon>Sediminicoccus</taxon>
    </lineage>
</organism>
<keyword evidence="6" id="KW-1185">Reference proteome</keyword>
<dbReference type="Pfam" id="PF00535">
    <property type="entry name" value="Glycos_transf_2"/>
    <property type="match status" value="1"/>
</dbReference>
<evidence type="ECO:0000259" key="4">
    <source>
        <dbReference type="Pfam" id="PF00535"/>
    </source>
</evidence>
<evidence type="ECO:0000256" key="2">
    <source>
        <dbReference type="ARBA" id="ARBA00022676"/>
    </source>
</evidence>
<accession>A0ABZ0PDH3</accession>
<reference evidence="5 6" key="1">
    <citation type="submission" date="2023-11" db="EMBL/GenBank/DDBJ databases">
        <title>Arctic aerobic anoxygenic photoheterotroph Sediminicoccus rosea KRV36 adapts its photosynthesis to long days of polar summer.</title>
        <authorList>
            <person name="Tomasch J."/>
            <person name="Kopejtka K."/>
            <person name="Bily T."/>
            <person name="Gardiner A.T."/>
            <person name="Gardian Z."/>
            <person name="Shivaramu S."/>
            <person name="Koblizek M."/>
            <person name="Engelhardt F."/>
            <person name="Kaftan D."/>
        </authorList>
    </citation>
    <scope>NUCLEOTIDE SEQUENCE [LARGE SCALE GENOMIC DNA]</scope>
    <source>
        <strain evidence="5 6">R-30</strain>
    </source>
</reference>
<comment type="similarity">
    <text evidence="1">Belongs to the glycosyltransferase 2 family.</text>
</comment>
<dbReference type="Gene3D" id="3.90.550.10">
    <property type="entry name" value="Spore Coat Polysaccharide Biosynthesis Protein SpsA, Chain A"/>
    <property type="match status" value="1"/>
</dbReference>
<dbReference type="InterPro" id="IPR001173">
    <property type="entry name" value="Glyco_trans_2-like"/>
</dbReference>
<evidence type="ECO:0000313" key="6">
    <source>
        <dbReference type="Proteomes" id="UP001305521"/>
    </source>
</evidence>
<dbReference type="PANTHER" id="PTHR43179:SF12">
    <property type="entry name" value="GALACTOFURANOSYLTRANSFERASE GLFT2"/>
    <property type="match status" value="1"/>
</dbReference>
<evidence type="ECO:0000256" key="1">
    <source>
        <dbReference type="ARBA" id="ARBA00006739"/>
    </source>
</evidence>
<sequence length="312" mass="33718">MPRTTVVICTFNRPGPLARAIATAREQALPAGEAAEVLVVDNSPDSNARAAVEAMIAAPGLPLRYLAAPDPNISLARNAGVAASTGERVVFLDDDERCEPGWLHALIATQVATGADLVFGAVIPEFPGGPPAWDPTGRSYERKLSWPTGSRLTLRHDESVSGRWIGTGNSLLMRATCLDGPEPFDPFLGRCGGEDFDLFLRLFEQGRHFVWCAEAVVHELVPPDRATLAYMRGRNFRTGQIYGTVLLRRSKAPARDGLLLMAKGVVQLGLVGLRWALAALRGGGRPAALQSVKFTEVAGKITWWRLARAFRA</sequence>
<dbReference type="CDD" id="cd00761">
    <property type="entry name" value="Glyco_tranf_GTA_type"/>
    <property type="match status" value="1"/>
</dbReference>
<keyword evidence="2 5" id="KW-0328">Glycosyltransferase</keyword>
<dbReference type="Proteomes" id="UP001305521">
    <property type="component" value="Chromosome"/>
</dbReference>
<dbReference type="RefSeq" id="WP_318647448.1">
    <property type="nucleotide sequence ID" value="NZ_CP137852.1"/>
</dbReference>
<dbReference type="InterPro" id="IPR029044">
    <property type="entry name" value="Nucleotide-diphossugar_trans"/>
</dbReference>
<feature type="domain" description="Glycosyltransferase 2-like" evidence="4">
    <location>
        <begin position="5"/>
        <end position="138"/>
    </location>
</feature>
<proteinExistence type="inferred from homology"/>